<evidence type="ECO:0000313" key="8">
    <source>
        <dbReference type="EMBL" id="KIL68351.1"/>
    </source>
</evidence>
<keyword evidence="2 6" id="KW-0853">WD repeat</keyword>
<sequence>MEIPAGAQIFDLVFHPTFATVYAGLLTGHIKAFAYDDHGNHESLFTVRPSKRSCRGLGINEDGTHLYAVGKGKQLSIIDTKTQSVDTRTQVHDSPINRVKCVMRNLISTGDDDGVIKLWDPRKRDCIRTYRQHFDYITDFLWLDDKKQLVATSGDGSLSVIDVRSKQEEPVAHSEDQEDELLSIVAIRSGTKAVVGTQLGILSIFNRNKGWGDCVDRVPGHPMSIEALCNIPGNVPNVDSGSTILTGSSDGYVRAVQLFPTKLLGVVTDHGEWPVERIAVGVGHGQLTINQNQTIERVIQRPREDTDSDRDDDEINAIHGPTWAGSVGHEEILRMSNLDAFFCKERHADRIDSDGDGEGALGDIPENEKSENNSENEPEVDVPGVDSASDQAADSDEPDAPKAKKRKLKPEKDALKVKKKKKSRNAVEIDGAFFNDL</sequence>
<evidence type="ECO:0000256" key="5">
    <source>
        <dbReference type="ARBA" id="ARBA00039514"/>
    </source>
</evidence>
<name>A0A0C2XFY3_AMAMK</name>
<feature type="compositionally biased region" description="Acidic residues" evidence="7">
    <location>
        <begin position="306"/>
        <end position="315"/>
    </location>
</feature>
<dbReference type="InParanoid" id="A0A0C2XFY3"/>
<dbReference type="InterPro" id="IPR036322">
    <property type="entry name" value="WD40_repeat_dom_sf"/>
</dbReference>
<dbReference type="InterPro" id="IPR050505">
    <property type="entry name" value="WDR55/POC1"/>
</dbReference>
<evidence type="ECO:0000313" key="9">
    <source>
        <dbReference type="Proteomes" id="UP000054549"/>
    </source>
</evidence>
<evidence type="ECO:0000256" key="4">
    <source>
        <dbReference type="ARBA" id="ARBA00039238"/>
    </source>
</evidence>
<organism evidence="8 9">
    <name type="scientific">Amanita muscaria (strain Koide BX008)</name>
    <dbReference type="NCBI Taxonomy" id="946122"/>
    <lineage>
        <taxon>Eukaryota</taxon>
        <taxon>Fungi</taxon>
        <taxon>Dikarya</taxon>
        <taxon>Basidiomycota</taxon>
        <taxon>Agaricomycotina</taxon>
        <taxon>Agaricomycetes</taxon>
        <taxon>Agaricomycetidae</taxon>
        <taxon>Agaricales</taxon>
        <taxon>Pluteineae</taxon>
        <taxon>Amanitaceae</taxon>
        <taxon>Amanita</taxon>
    </lineage>
</organism>
<keyword evidence="9" id="KW-1185">Reference proteome</keyword>
<accession>A0A0C2XFY3</accession>
<dbReference type="SUPFAM" id="SSF50978">
    <property type="entry name" value="WD40 repeat-like"/>
    <property type="match status" value="1"/>
</dbReference>
<dbReference type="InterPro" id="IPR015943">
    <property type="entry name" value="WD40/YVTN_repeat-like_dom_sf"/>
</dbReference>
<feature type="region of interest" description="Disordered" evidence="7">
    <location>
        <begin position="350"/>
        <end position="424"/>
    </location>
</feature>
<feature type="repeat" description="WD" evidence="6">
    <location>
        <begin position="105"/>
        <end position="129"/>
    </location>
</feature>
<dbReference type="SMART" id="SM00320">
    <property type="entry name" value="WD40"/>
    <property type="match status" value="4"/>
</dbReference>
<dbReference type="FunCoup" id="A0A0C2XFY3">
    <property type="interactions" value="512"/>
</dbReference>
<dbReference type="PANTHER" id="PTHR44019:SF20">
    <property type="entry name" value="WD REPEAT-CONTAINING PROTEIN 55"/>
    <property type="match status" value="1"/>
</dbReference>
<reference evidence="8 9" key="1">
    <citation type="submission" date="2014-04" db="EMBL/GenBank/DDBJ databases">
        <title>Evolutionary Origins and Diversification of the Mycorrhizal Mutualists.</title>
        <authorList>
            <consortium name="DOE Joint Genome Institute"/>
            <consortium name="Mycorrhizal Genomics Consortium"/>
            <person name="Kohler A."/>
            <person name="Kuo A."/>
            <person name="Nagy L.G."/>
            <person name="Floudas D."/>
            <person name="Copeland A."/>
            <person name="Barry K.W."/>
            <person name="Cichocki N."/>
            <person name="Veneault-Fourrey C."/>
            <person name="LaButti K."/>
            <person name="Lindquist E.A."/>
            <person name="Lipzen A."/>
            <person name="Lundell T."/>
            <person name="Morin E."/>
            <person name="Murat C."/>
            <person name="Riley R."/>
            <person name="Ohm R."/>
            <person name="Sun H."/>
            <person name="Tunlid A."/>
            <person name="Henrissat B."/>
            <person name="Grigoriev I.V."/>
            <person name="Hibbett D.S."/>
            <person name="Martin F."/>
        </authorList>
    </citation>
    <scope>NUCLEOTIDE SEQUENCE [LARGE SCALE GENOMIC DNA]</scope>
    <source>
        <strain evidence="8 9">Koide BX008</strain>
    </source>
</reference>
<dbReference type="PANTHER" id="PTHR44019">
    <property type="entry name" value="WD REPEAT-CONTAINING PROTEIN 55"/>
    <property type="match status" value="1"/>
</dbReference>
<evidence type="ECO:0000256" key="6">
    <source>
        <dbReference type="PROSITE-ProRule" id="PRU00221"/>
    </source>
</evidence>
<dbReference type="HOGENOM" id="CLU_035848_2_1_1"/>
<dbReference type="AlphaFoldDB" id="A0A0C2XFY3"/>
<evidence type="ECO:0000256" key="3">
    <source>
        <dbReference type="ARBA" id="ARBA00022737"/>
    </source>
</evidence>
<protein>
    <recommendedName>
        <fullName evidence="4">WD repeat-containing protein JIP5</fullName>
    </recommendedName>
    <alternativeName>
        <fullName evidence="5">WD repeat-containing protein jip5</fullName>
    </alternativeName>
</protein>
<gene>
    <name evidence="8" type="ORF">M378DRAFT_71293</name>
</gene>
<evidence type="ECO:0000256" key="1">
    <source>
        <dbReference type="ARBA" id="ARBA00007625"/>
    </source>
</evidence>
<comment type="similarity">
    <text evidence="1">Belongs to the WD repeat WDR55 family.</text>
</comment>
<dbReference type="Proteomes" id="UP000054549">
    <property type="component" value="Unassembled WGS sequence"/>
</dbReference>
<dbReference type="PROSITE" id="PS50082">
    <property type="entry name" value="WD_REPEATS_2"/>
    <property type="match status" value="1"/>
</dbReference>
<feature type="region of interest" description="Disordered" evidence="7">
    <location>
        <begin position="297"/>
        <end position="322"/>
    </location>
</feature>
<proteinExistence type="inferred from homology"/>
<dbReference type="Gene3D" id="2.130.10.10">
    <property type="entry name" value="YVTN repeat-like/Quinoprotein amine dehydrogenase"/>
    <property type="match status" value="1"/>
</dbReference>
<dbReference type="InterPro" id="IPR001680">
    <property type="entry name" value="WD40_rpt"/>
</dbReference>
<keyword evidence="3" id="KW-0677">Repeat</keyword>
<dbReference type="OrthoDB" id="2288928at2759"/>
<dbReference type="STRING" id="946122.A0A0C2XFY3"/>
<evidence type="ECO:0000256" key="2">
    <source>
        <dbReference type="ARBA" id="ARBA00022574"/>
    </source>
</evidence>
<dbReference type="Pfam" id="PF24796">
    <property type="entry name" value="WDR55"/>
    <property type="match status" value="1"/>
</dbReference>
<evidence type="ECO:0000256" key="7">
    <source>
        <dbReference type="SAM" id="MobiDB-lite"/>
    </source>
</evidence>
<dbReference type="EMBL" id="KN818228">
    <property type="protein sequence ID" value="KIL68351.1"/>
    <property type="molecule type" value="Genomic_DNA"/>
</dbReference>